<name>A0A0N9ZYX9_9RHOB</name>
<dbReference type="STRING" id="1397108.IMCC12053_1536"/>
<organism evidence="1 2">
    <name type="scientific">Celeribacter marinus</name>
    <dbReference type="NCBI Taxonomy" id="1397108"/>
    <lineage>
        <taxon>Bacteria</taxon>
        <taxon>Pseudomonadati</taxon>
        <taxon>Pseudomonadota</taxon>
        <taxon>Alphaproteobacteria</taxon>
        <taxon>Rhodobacterales</taxon>
        <taxon>Roseobacteraceae</taxon>
        <taxon>Celeribacter</taxon>
    </lineage>
</organism>
<evidence type="ECO:0000313" key="1">
    <source>
        <dbReference type="EMBL" id="ALI55483.1"/>
    </source>
</evidence>
<evidence type="ECO:0000313" key="2">
    <source>
        <dbReference type="Proteomes" id="UP000064920"/>
    </source>
</evidence>
<dbReference type="RefSeq" id="WP_062217465.1">
    <property type="nucleotide sequence ID" value="NZ_CP012023.1"/>
</dbReference>
<accession>A0A0N9ZYX9</accession>
<dbReference type="KEGG" id="cmar:IMCC12053_1536"/>
<proteinExistence type="predicted"/>
<dbReference type="PATRIC" id="fig|1397108.4.peg.1571"/>
<protein>
    <submittedName>
        <fullName evidence="1">Uncharacterized protein</fullName>
    </submittedName>
</protein>
<reference evidence="1 2" key="1">
    <citation type="submission" date="2015-05" db="EMBL/GenBank/DDBJ databases">
        <authorList>
            <person name="Wang D.B."/>
            <person name="Wang M."/>
        </authorList>
    </citation>
    <scope>NUCLEOTIDE SEQUENCE [LARGE SCALE GENOMIC DNA]</scope>
    <source>
        <strain evidence="1 2">IMCC 12053</strain>
    </source>
</reference>
<dbReference type="EMBL" id="CP012023">
    <property type="protein sequence ID" value="ALI55483.1"/>
    <property type="molecule type" value="Genomic_DNA"/>
</dbReference>
<dbReference type="Proteomes" id="UP000064920">
    <property type="component" value="Chromosome"/>
</dbReference>
<dbReference type="OrthoDB" id="7876027at2"/>
<gene>
    <name evidence="1" type="ORF">IMCC12053_1536</name>
</gene>
<dbReference type="AlphaFoldDB" id="A0A0N9ZYX9"/>
<sequence length="79" mass="8191">MPILLLVIVGAAAGFIATRLLDLRSSVPVTIAIGIAGALFGTLILRLIGALFGMAAGFVGAILGAMALIWIWKKLLDRC</sequence>
<keyword evidence="2" id="KW-1185">Reference proteome</keyword>